<evidence type="ECO:0000313" key="2">
    <source>
        <dbReference type="EnsemblMetazoa" id="HelroP172281"/>
    </source>
</evidence>
<gene>
    <name evidence="2" type="primary">20203963</name>
    <name evidence="1" type="ORF">HELRODRAFT_172281</name>
</gene>
<dbReference type="GeneID" id="20203963"/>
<dbReference type="RefSeq" id="XP_009017194.1">
    <property type="nucleotide sequence ID" value="XM_009018946.1"/>
</dbReference>
<dbReference type="KEGG" id="hro:HELRODRAFT_172281"/>
<reference evidence="2" key="3">
    <citation type="submission" date="2015-06" db="UniProtKB">
        <authorList>
            <consortium name="EnsemblMetazoa"/>
        </authorList>
    </citation>
    <scope>IDENTIFICATION</scope>
</reference>
<evidence type="ECO:0000313" key="3">
    <source>
        <dbReference type="Proteomes" id="UP000015101"/>
    </source>
</evidence>
<keyword evidence="3" id="KW-1185">Reference proteome</keyword>
<reference evidence="1 3" key="2">
    <citation type="journal article" date="2013" name="Nature">
        <title>Insights into bilaterian evolution from three spiralian genomes.</title>
        <authorList>
            <person name="Simakov O."/>
            <person name="Marletaz F."/>
            <person name="Cho S.J."/>
            <person name="Edsinger-Gonzales E."/>
            <person name="Havlak P."/>
            <person name="Hellsten U."/>
            <person name="Kuo D.H."/>
            <person name="Larsson T."/>
            <person name="Lv J."/>
            <person name="Arendt D."/>
            <person name="Savage R."/>
            <person name="Osoegawa K."/>
            <person name="de Jong P."/>
            <person name="Grimwood J."/>
            <person name="Chapman J.A."/>
            <person name="Shapiro H."/>
            <person name="Aerts A."/>
            <person name="Otillar R.P."/>
            <person name="Terry A.Y."/>
            <person name="Boore J.L."/>
            <person name="Grigoriev I.V."/>
            <person name="Lindberg D.R."/>
            <person name="Seaver E.C."/>
            <person name="Weisblat D.A."/>
            <person name="Putnam N.H."/>
            <person name="Rokhsar D.S."/>
        </authorList>
    </citation>
    <scope>NUCLEOTIDE SEQUENCE</scope>
</reference>
<accession>T1F564</accession>
<organism evidence="2 3">
    <name type="scientific">Helobdella robusta</name>
    <name type="common">Californian leech</name>
    <dbReference type="NCBI Taxonomy" id="6412"/>
    <lineage>
        <taxon>Eukaryota</taxon>
        <taxon>Metazoa</taxon>
        <taxon>Spiralia</taxon>
        <taxon>Lophotrochozoa</taxon>
        <taxon>Annelida</taxon>
        <taxon>Clitellata</taxon>
        <taxon>Hirudinea</taxon>
        <taxon>Rhynchobdellida</taxon>
        <taxon>Glossiphoniidae</taxon>
        <taxon>Helobdella</taxon>
    </lineage>
</organism>
<dbReference type="InterPro" id="IPR032727">
    <property type="entry name" value="CLAMP"/>
</dbReference>
<dbReference type="EnsemblMetazoa" id="HelroT172281">
    <property type="protein sequence ID" value="HelroP172281"/>
    <property type="gene ID" value="HelroG172281"/>
</dbReference>
<dbReference type="EMBL" id="AMQM01004147">
    <property type="status" value="NOT_ANNOTATED_CDS"/>
    <property type="molecule type" value="Genomic_DNA"/>
</dbReference>
<proteinExistence type="predicted"/>
<dbReference type="CTD" id="20203963"/>
<dbReference type="PANTHER" id="PTHR28457:SF2">
    <property type="entry name" value="SIMILAR TO 4930578I06RIK PROTEIN"/>
    <property type="match status" value="1"/>
</dbReference>
<dbReference type="AlphaFoldDB" id="T1F564"/>
<dbReference type="EMBL" id="KB096457">
    <property type="protein sequence ID" value="ESO04615.1"/>
    <property type="molecule type" value="Genomic_DNA"/>
</dbReference>
<protein>
    <submittedName>
        <fullName evidence="1 2">Uncharacterized protein</fullName>
    </submittedName>
</protein>
<evidence type="ECO:0000313" key="1">
    <source>
        <dbReference type="EMBL" id="ESO04615.1"/>
    </source>
</evidence>
<sequence length="222" mass="26283">MASSIECLTNEKLLAMRGTLPSHVRRMLSHFLNWSYLSDEDSGDLRHIIVIDILQDHICFCFTSLFTIKATKEVTRFVNFILLKSPCWSITDTIAYLTSKVKSNFNSTMSEENVKCYVNFFKNEFLKVYKLIQFVFCQTRHKITRELCLEVCTPHYLPRLYRAKPAEIYEYEKKIEIINDEEIRKCELRENLKRAFDGEKRMIIEGMKKENKIITTNDVSYE</sequence>
<reference evidence="3" key="1">
    <citation type="submission" date="2012-12" db="EMBL/GenBank/DDBJ databases">
        <authorList>
            <person name="Hellsten U."/>
            <person name="Grimwood J."/>
            <person name="Chapman J.A."/>
            <person name="Shapiro H."/>
            <person name="Aerts A."/>
            <person name="Otillar R.P."/>
            <person name="Terry A.Y."/>
            <person name="Boore J.L."/>
            <person name="Simakov O."/>
            <person name="Marletaz F."/>
            <person name="Cho S.-J."/>
            <person name="Edsinger-Gonzales E."/>
            <person name="Havlak P."/>
            <person name="Kuo D.-H."/>
            <person name="Larsson T."/>
            <person name="Lv J."/>
            <person name="Arendt D."/>
            <person name="Savage R."/>
            <person name="Osoegawa K."/>
            <person name="de Jong P."/>
            <person name="Lindberg D.R."/>
            <person name="Seaver E.C."/>
            <person name="Weisblat D.A."/>
            <person name="Putnam N.H."/>
            <person name="Grigoriev I.V."/>
            <person name="Rokhsar D.S."/>
        </authorList>
    </citation>
    <scope>NUCLEOTIDE SEQUENCE</scope>
</reference>
<dbReference type="HOGENOM" id="CLU_1246561_0_0_1"/>
<dbReference type="InParanoid" id="T1F564"/>
<name>T1F564_HELRO</name>
<dbReference type="Proteomes" id="UP000015101">
    <property type="component" value="Unassembled WGS sequence"/>
</dbReference>
<dbReference type="PANTHER" id="PTHR28457">
    <property type="entry name" value="COILED-COIL DOMAIN-CONTAINING PROTEIN 189"/>
    <property type="match status" value="1"/>
</dbReference>